<dbReference type="RefSeq" id="XP_015659958.1">
    <property type="nucleotide sequence ID" value="XM_015801338.1"/>
</dbReference>
<sequence>MRVHTYHKHAVQRNSPLLHALLSLHAIFSVCYSAPIFFTFLGLRWQRQSTTSTQRTWMICVLVIWFCAELGRLYLGRLANRQTLFGELIGFLSMTIVPQIVLMGVLFGLLPQRNDLEYGVCITQLILLGLEFLTATQLLVRITRNNVIDFYVALGSPYSQ</sequence>
<keyword evidence="4 5" id="KW-0472">Membrane</keyword>
<dbReference type="EMBL" id="LGTL01000006">
    <property type="protein sequence ID" value="KPA81519.1"/>
    <property type="molecule type" value="Genomic_DNA"/>
</dbReference>
<organism evidence="6 7">
    <name type="scientific">Leptomonas pyrrhocoris</name>
    <name type="common">Firebug parasite</name>
    <dbReference type="NCBI Taxonomy" id="157538"/>
    <lineage>
        <taxon>Eukaryota</taxon>
        <taxon>Discoba</taxon>
        <taxon>Euglenozoa</taxon>
        <taxon>Kinetoplastea</taxon>
        <taxon>Metakinetoplastina</taxon>
        <taxon>Trypanosomatida</taxon>
        <taxon>Trypanosomatidae</taxon>
        <taxon>Leishmaniinae</taxon>
        <taxon>Leptomonas</taxon>
    </lineage>
</organism>
<dbReference type="Pfam" id="PF09799">
    <property type="entry name" value="Transmemb_17"/>
    <property type="match status" value="1"/>
</dbReference>
<dbReference type="Proteomes" id="UP000037923">
    <property type="component" value="Unassembled WGS sequence"/>
</dbReference>
<gene>
    <name evidence="6" type="ORF">ABB37_03868</name>
</gene>
<dbReference type="GeneID" id="26904159"/>
<comment type="caution">
    <text evidence="6">The sequence shown here is derived from an EMBL/GenBank/DDBJ whole genome shotgun (WGS) entry which is preliminary data.</text>
</comment>
<proteinExistence type="predicted"/>
<feature type="transmembrane region" description="Helical" evidence="5">
    <location>
        <begin position="21"/>
        <end position="43"/>
    </location>
</feature>
<dbReference type="VEuPathDB" id="TriTrypDB:LpyrH10_06_2380"/>
<protein>
    <recommendedName>
        <fullName evidence="8">Transmembrane protein</fullName>
    </recommendedName>
</protein>
<keyword evidence="7" id="KW-1185">Reference proteome</keyword>
<feature type="transmembrane region" description="Helical" evidence="5">
    <location>
        <begin position="55"/>
        <end position="75"/>
    </location>
</feature>
<comment type="subcellular location">
    <subcellularLocation>
        <location evidence="1">Membrane</location>
        <topology evidence="1">Multi-pass membrane protein</topology>
    </subcellularLocation>
</comment>
<keyword evidence="3 5" id="KW-1133">Transmembrane helix</keyword>
<reference evidence="6 7" key="1">
    <citation type="submission" date="2015-07" db="EMBL/GenBank/DDBJ databases">
        <title>High-quality genome of monoxenous trypanosomatid Leptomonas pyrrhocoris.</title>
        <authorList>
            <person name="Flegontov P."/>
            <person name="Butenko A."/>
            <person name="Firsov S."/>
            <person name="Vlcek C."/>
            <person name="Logacheva M.D."/>
            <person name="Field M."/>
            <person name="Filatov D."/>
            <person name="Flegontova O."/>
            <person name="Gerasimov E."/>
            <person name="Jackson A.P."/>
            <person name="Kelly S."/>
            <person name="Opperdoes F."/>
            <person name="O'Reilly A."/>
            <person name="Votypka J."/>
            <person name="Yurchenko V."/>
            <person name="Lukes J."/>
        </authorList>
    </citation>
    <scope>NUCLEOTIDE SEQUENCE [LARGE SCALE GENOMIC DNA]</scope>
    <source>
        <strain evidence="6">H10</strain>
    </source>
</reference>
<evidence type="ECO:0000256" key="1">
    <source>
        <dbReference type="ARBA" id="ARBA00004141"/>
    </source>
</evidence>
<evidence type="ECO:0000256" key="4">
    <source>
        <dbReference type="ARBA" id="ARBA00023136"/>
    </source>
</evidence>
<dbReference type="OrthoDB" id="311720at2759"/>
<evidence type="ECO:0000256" key="2">
    <source>
        <dbReference type="ARBA" id="ARBA00022692"/>
    </source>
</evidence>
<dbReference type="InterPro" id="IPR019184">
    <property type="entry name" value="Uncharacterised_TM-17"/>
</dbReference>
<evidence type="ECO:0008006" key="8">
    <source>
        <dbReference type="Google" id="ProtNLM"/>
    </source>
</evidence>
<evidence type="ECO:0000313" key="7">
    <source>
        <dbReference type="Proteomes" id="UP000037923"/>
    </source>
</evidence>
<feature type="transmembrane region" description="Helical" evidence="5">
    <location>
        <begin position="87"/>
        <end position="110"/>
    </location>
</feature>
<evidence type="ECO:0000256" key="3">
    <source>
        <dbReference type="ARBA" id="ARBA00022989"/>
    </source>
</evidence>
<dbReference type="AlphaFoldDB" id="A0A0M9G3P7"/>
<evidence type="ECO:0000313" key="6">
    <source>
        <dbReference type="EMBL" id="KPA81519.1"/>
    </source>
</evidence>
<dbReference type="GO" id="GO:0016020">
    <property type="term" value="C:membrane"/>
    <property type="evidence" value="ECO:0007669"/>
    <property type="project" value="UniProtKB-SubCell"/>
</dbReference>
<name>A0A0M9G3P7_LEPPY</name>
<keyword evidence="2 5" id="KW-0812">Transmembrane</keyword>
<feature type="transmembrane region" description="Helical" evidence="5">
    <location>
        <begin position="116"/>
        <end position="140"/>
    </location>
</feature>
<evidence type="ECO:0000256" key="5">
    <source>
        <dbReference type="SAM" id="Phobius"/>
    </source>
</evidence>
<dbReference type="OMA" id="QRIWMIC"/>
<accession>A0A0M9G3P7</accession>